<proteinExistence type="predicted"/>
<protein>
    <submittedName>
        <fullName evidence="2">Uncharacterized protein</fullName>
    </submittedName>
</protein>
<feature type="compositionally biased region" description="Basic and acidic residues" evidence="1">
    <location>
        <begin position="30"/>
        <end position="46"/>
    </location>
</feature>
<evidence type="ECO:0000313" key="2">
    <source>
        <dbReference type="EMBL" id="CAI0451357.1"/>
    </source>
</evidence>
<keyword evidence="3" id="KW-1185">Reference proteome</keyword>
<evidence type="ECO:0000313" key="3">
    <source>
        <dbReference type="Proteomes" id="UP001154282"/>
    </source>
</evidence>
<evidence type="ECO:0000256" key="1">
    <source>
        <dbReference type="SAM" id="MobiDB-lite"/>
    </source>
</evidence>
<name>A0AAV0MYG0_9ROSI</name>
<sequence>MVEIRFRRLTLPAVELPQTRGVRSSQLRMHNHESSSSDRRGEQQHEKKLHNDKHQGSLIAGGLEGWLHEKFVTIRRFLVSLSLLPTWFDW</sequence>
<accession>A0AAV0MYG0</accession>
<comment type="caution">
    <text evidence="2">The sequence shown here is derived from an EMBL/GenBank/DDBJ whole genome shotgun (WGS) entry which is preliminary data.</text>
</comment>
<dbReference type="Proteomes" id="UP001154282">
    <property type="component" value="Unassembled WGS sequence"/>
</dbReference>
<feature type="region of interest" description="Disordered" evidence="1">
    <location>
        <begin position="20"/>
        <end position="56"/>
    </location>
</feature>
<organism evidence="2 3">
    <name type="scientific">Linum tenue</name>
    <dbReference type="NCBI Taxonomy" id="586396"/>
    <lineage>
        <taxon>Eukaryota</taxon>
        <taxon>Viridiplantae</taxon>
        <taxon>Streptophyta</taxon>
        <taxon>Embryophyta</taxon>
        <taxon>Tracheophyta</taxon>
        <taxon>Spermatophyta</taxon>
        <taxon>Magnoliopsida</taxon>
        <taxon>eudicotyledons</taxon>
        <taxon>Gunneridae</taxon>
        <taxon>Pentapetalae</taxon>
        <taxon>rosids</taxon>
        <taxon>fabids</taxon>
        <taxon>Malpighiales</taxon>
        <taxon>Linaceae</taxon>
        <taxon>Linum</taxon>
    </lineage>
</organism>
<gene>
    <name evidence="2" type="ORF">LITE_LOCUS30837</name>
</gene>
<dbReference type="AlphaFoldDB" id="A0AAV0MYG0"/>
<dbReference type="EMBL" id="CAMGYJ010000007">
    <property type="protein sequence ID" value="CAI0451357.1"/>
    <property type="molecule type" value="Genomic_DNA"/>
</dbReference>
<reference evidence="2" key="1">
    <citation type="submission" date="2022-08" db="EMBL/GenBank/DDBJ databases">
        <authorList>
            <person name="Gutierrez-Valencia J."/>
        </authorList>
    </citation>
    <scope>NUCLEOTIDE SEQUENCE</scope>
</reference>